<organism evidence="1">
    <name type="scientific">Anguilla anguilla</name>
    <name type="common">European freshwater eel</name>
    <name type="synonym">Muraena anguilla</name>
    <dbReference type="NCBI Taxonomy" id="7936"/>
    <lineage>
        <taxon>Eukaryota</taxon>
        <taxon>Metazoa</taxon>
        <taxon>Chordata</taxon>
        <taxon>Craniata</taxon>
        <taxon>Vertebrata</taxon>
        <taxon>Euteleostomi</taxon>
        <taxon>Actinopterygii</taxon>
        <taxon>Neopterygii</taxon>
        <taxon>Teleostei</taxon>
        <taxon>Anguilliformes</taxon>
        <taxon>Anguillidae</taxon>
        <taxon>Anguilla</taxon>
    </lineage>
</organism>
<protein>
    <submittedName>
        <fullName evidence="1">Uncharacterized protein</fullName>
    </submittedName>
</protein>
<proteinExistence type="predicted"/>
<dbReference type="AlphaFoldDB" id="A0A0E9RE43"/>
<dbReference type="EMBL" id="GBXM01081964">
    <property type="protein sequence ID" value="JAH26613.1"/>
    <property type="molecule type" value="Transcribed_RNA"/>
</dbReference>
<evidence type="ECO:0000313" key="1">
    <source>
        <dbReference type="EMBL" id="JAH26613.1"/>
    </source>
</evidence>
<reference evidence="1" key="2">
    <citation type="journal article" date="2015" name="Fish Shellfish Immunol.">
        <title>Early steps in the European eel (Anguilla anguilla)-Vibrio vulnificus interaction in the gills: Role of the RtxA13 toxin.</title>
        <authorList>
            <person name="Callol A."/>
            <person name="Pajuelo D."/>
            <person name="Ebbesson L."/>
            <person name="Teles M."/>
            <person name="MacKenzie S."/>
            <person name="Amaro C."/>
        </authorList>
    </citation>
    <scope>NUCLEOTIDE SEQUENCE</scope>
</reference>
<accession>A0A0E9RE43</accession>
<sequence length="19" mass="2119">MIYKGMNITVTPTLFNCTA</sequence>
<reference evidence="1" key="1">
    <citation type="submission" date="2014-11" db="EMBL/GenBank/DDBJ databases">
        <authorList>
            <person name="Amaro Gonzalez C."/>
        </authorList>
    </citation>
    <scope>NUCLEOTIDE SEQUENCE</scope>
</reference>
<name>A0A0E9RE43_ANGAN</name>